<dbReference type="Pfam" id="PF13637">
    <property type="entry name" value="Ank_4"/>
    <property type="match status" value="1"/>
</dbReference>
<feature type="repeat" description="ANK" evidence="3">
    <location>
        <begin position="435"/>
        <end position="467"/>
    </location>
</feature>
<feature type="repeat" description="ANK" evidence="3">
    <location>
        <begin position="909"/>
        <end position="941"/>
    </location>
</feature>
<keyword evidence="6" id="KW-1185">Reference proteome</keyword>
<proteinExistence type="predicted"/>
<reference evidence="5 6" key="1">
    <citation type="submission" date="2013-09" db="EMBL/GenBank/DDBJ databases">
        <title>Genome sequencing of Arenimonas metalli.</title>
        <authorList>
            <person name="Chen F."/>
            <person name="Wang G."/>
        </authorList>
    </citation>
    <scope>NUCLEOTIDE SEQUENCE [LARGE SCALE GENOMIC DNA]</scope>
    <source>
        <strain evidence="5 6">CF5-1</strain>
    </source>
</reference>
<dbReference type="PANTHER" id="PTHR24198">
    <property type="entry name" value="ANKYRIN REPEAT AND PROTEIN KINASE DOMAIN-CONTAINING PROTEIN"/>
    <property type="match status" value="1"/>
</dbReference>
<dbReference type="InterPro" id="IPR002110">
    <property type="entry name" value="Ankyrin_rpt"/>
</dbReference>
<keyword evidence="1" id="KW-0677">Repeat</keyword>
<feature type="transmembrane region" description="Helical" evidence="4">
    <location>
        <begin position="150"/>
        <end position="171"/>
    </location>
</feature>
<feature type="transmembrane region" description="Helical" evidence="4">
    <location>
        <begin position="67"/>
        <end position="88"/>
    </location>
</feature>
<dbReference type="InterPro" id="IPR036770">
    <property type="entry name" value="Ankyrin_rpt-contain_sf"/>
</dbReference>
<keyword evidence="4" id="KW-0812">Transmembrane</keyword>
<accession>A0A091AZT3</accession>
<dbReference type="EMBL" id="AVCK01000022">
    <property type="protein sequence ID" value="KFN45833.1"/>
    <property type="molecule type" value="Genomic_DNA"/>
</dbReference>
<keyword evidence="2 3" id="KW-0040">ANK repeat</keyword>
<evidence type="ECO:0000256" key="2">
    <source>
        <dbReference type="ARBA" id="ARBA00023043"/>
    </source>
</evidence>
<feature type="repeat" description="ANK" evidence="3">
    <location>
        <begin position="843"/>
        <end position="875"/>
    </location>
</feature>
<feature type="repeat" description="ANK" evidence="3">
    <location>
        <begin position="370"/>
        <end position="402"/>
    </location>
</feature>
<keyword evidence="4" id="KW-0472">Membrane</keyword>
<feature type="repeat" description="ANK" evidence="3">
    <location>
        <begin position="876"/>
        <end position="908"/>
    </location>
</feature>
<feature type="repeat" description="ANK" evidence="3">
    <location>
        <begin position="745"/>
        <end position="777"/>
    </location>
</feature>
<dbReference type="STRING" id="1384056.N787_02495"/>
<evidence type="ECO:0000313" key="6">
    <source>
        <dbReference type="Proteomes" id="UP000029393"/>
    </source>
</evidence>
<dbReference type="SMART" id="SM00248">
    <property type="entry name" value="ANK"/>
    <property type="match status" value="16"/>
</dbReference>
<dbReference type="SUPFAM" id="SSF48403">
    <property type="entry name" value="Ankyrin repeat"/>
    <property type="match status" value="2"/>
</dbReference>
<dbReference type="PROSITE" id="PS50297">
    <property type="entry name" value="ANK_REP_REGION"/>
    <property type="match status" value="8"/>
</dbReference>
<keyword evidence="4" id="KW-1133">Transmembrane helix</keyword>
<organism evidence="5 6">
    <name type="scientific">Arenimonas metalli CF5-1</name>
    <dbReference type="NCBI Taxonomy" id="1384056"/>
    <lineage>
        <taxon>Bacteria</taxon>
        <taxon>Pseudomonadati</taxon>
        <taxon>Pseudomonadota</taxon>
        <taxon>Gammaproteobacteria</taxon>
        <taxon>Lysobacterales</taxon>
        <taxon>Lysobacteraceae</taxon>
        <taxon>Arenimonas</taxon>
    </lineage>
</organism>
<protein>
    <submittedName>
        <fullName evidence="5">Uncharacterized protein</fullName>
    </submittedName>
</protein>
<evidence type="ECO:0000256" key="3">
    <source>
        <dbReference type="PROSITE-ProRule" id="PRU00023"/>
    </source>
</evidence>
<name>A0A091AZT3_9GAMM</name>
<feature type="transmembrane region" description="Helical" evidence="4">
    <location>
        <begin position="100"/>
        <end position="118"/>
    </location>
</feature>
<gene>
    <name evidence="5" type="ORF">N787_02495</name>
</gene>
<dbReference type="Proteomes" id="UP000029393">
    <property type="component" value="Unassembled WGS sequence"/>
</dbReference>
<dbReference type="Gene3D" id="1.25.40.20">
    <property type="entry name" value="Ankyrin repeat-containing domain"/>
    <property type="match status" value="5"/>
</dbReference>
<dbReference type="PROSITE" id="PS50088">
    <property type="entry name" value="ANK_REPEAT"/>
    <property type="match status" value="8"/>
</dbReference>
<dbReference type="PANTHER" id="PTHR24198:SF165">
    <property type="entry name" value="ANKYRIN REPEAT-CONTAINING PROTEIN-RELATED"/>
    <property type="match status" value="1"/>
</dbReference>
<evidence type="ECO:0000256" key="4">
    <source>
        <dbReference type="SAM" id="Phobius"/>
    </source>
</evidence>
<feature type="transmembrane region" description="Helical" evidence="4">
    <location>
        <begin position="178"/>
        <end position="195"/>
    </location>
</feature>
<evidence type="ECO:0000256" key="1">
    <source>
        <dbReference type="ARBA" id="ARBA00022737"/>
    </source>
</evidence>
<feature type="repeat" description="ANK" evidence="3">
    <location>
        <begin position="337"/>
        <end position="369"/>
    </location>
</feature>
<dbReference type="Pfam" id="PF12796">
    <property type="entry name" value="Ank_2"/>
    <property type="match status" value="4"/>
</dbReference>
<comment type="caution">
    <text evidence="5">The sequence shown here is derived from an EMBL/GenBank/DDBJ whole genome shotgun (WGS) entry which is preliminary data.</text>
</comment>
<dbReference type="PATRIC" id="fig|1384056.3.peg.1618"/>
<sequence>MAEARRVALAWAWLLLGAGLTLAVAWPHPAGLLGAWLAQPALALGLASLRGLRPTPGFDAAGLREALGLALAWLLGLGLVALATAWPLAALRDTGSLTSALALSGMAGAALLCLWRAWPAYGLAERESGRLPPLAAAVGSGGPEEAGRGFVVALSVFAVLAASLLLAWPGLVPAPYRWLAAGGLLAVAVAAHALVQRFGAPPAPPSLASLPIYGDDDEDDAPPLALGDAGLSPEAELYAAARAGRIETALALLEAGVDPGAEPDPDDRDQRTLPMLAALLGDLRLLRELIARGVDLNDEHAGLTPLLAATRDSWHGRPEAVMTLLANGADPRRADADGNTPLHHAARSTDAAVAALLLDAGATLEALNAEGFSPLGIACAAGNWRLARFLIERGAKPEPKDGQPALLAAVVGDDDTAGVQLLLRHKARVDARGARQRTALLLACAAGNAEIVGELLDAGADRNAHDADDITPLLEAARGHHAAVLARLAQARPEVSAVDGHGRNALVLATEAGATPEFLRHLIALGVNPEQRDADGRRALEHALGAGRWPLVAVLDPSYPLPASVAEGLSEGHFEKTPRELLREALQSGRRESAEAMLRLGAGPDAAGMASLLLEFSGEGDAAGFDWLLRHGARADVVIDGEQSVLFHLLGRGGHALPALQRLLEVAQPVGGRGGLALWLQACQSGEHTTRGHEQFALALLERGADAFGGAPADPPLGLAIQLGWLRLAEALLAAGVDPNARDGRGHTALHVAATLGRESALRVLIRHGASPALSAPDGQTPLGLALAADRRELSHWLEWRQWQLPGRALQAADLPAAAMAGDAEAVLRLLELGLPVDGTDTQGCTALLRAAGGGHDVVVALLLERGADTALSARTGATPLSAAISMRHVGVVDQLLRAGAAPDLALPGEVTPLMLAAALGQPELVSRLLAHAANPQARDAQGLGPLHCAALHAFSSRDRQRVLALMDILLLADAGPDEPSALGQTPLLLLLGARAEPGAACDEDVLLAALERLLAEDVSLDAQDQRGFTPLHLAALHGLPRVVQRLLREGGNRQARDGLGRTPHDIAVLRGFVDVAAEFEPARSGTPSLARFLRDPR</sequence>
<dbReference type="eggNOG" id="COG0666">
    <property type="taxonomic scope" value="Bacteria"/>
</dbReference>
<dbReference type="Pfam" id="PF13857">
    <property type="entry name" value="Ank_5"/>
    <property type="match status" value="1"/>
</dbReference>
<dbReference type="RefSeq" id="WP_034212601.1">
    <property type="nucleotide sequence ID" value="NZ_AVCK01000022.1"/>
</dbReference>
<feature type="repeat" description="ANK" evidence="3">
    <location>
        <begin position="1027"/>
        <end position="1059"/>
    </location>
</feature>
<dbReference type="AlphaFoldDB" id="A0A091AZT3"/>
<evidence type="ECO:0000313" key="5">
    <source>
        <dbReference type="EMBL" id="KFN45833.1"/>
    </source>
</evidence>